<feature type="region of interest" description="Disordered" evidence="5">
    <location>
        <begin position="717"/>
        <end position="772"/>
    </location>
</feature>
<feature type="compositionally biased region" description="Basic and acidic residues" evidence="5">
    <location>
        <begin position="409"/>
        <end position="428"/>
    </location>
</feature>
<dbReference type="CDD" id="cd00590">
    <property type="entry name" value="RRM_SF"/>
    <property type="match status" value="1"/>
</dbReference>
<dbReference type="FunFam" id="3.30.70.330:FF:000522">
    <property type="entry name" value="RNA recognition motif (RRM)-containing protein"/>
    <property type="match status" value="1"/>
</dbReference>
<proteinExistence type="predicted"/>
<evidence type="ECO:0000259" key="6">
    <source>
        <dbReference type="PROSITE" id="PS50102"/>
    </source>
</evidence>
<feature type="region of interest" description="Disordered" evidence="5">
    <location>
        <begin position="196"/>
        <end position="217"/>
    </location>
</feature>
<protein>
    <submittedName>
        <fullName evidence="7">RNA recognition</fullName>
    </submittedName>
</protein>
<dbReference type="SMART" id="SM00360">
    <property type="entry name" value="RRM"/>
    <property type="match status" value="2"/>
</dbReference>
<feature type="compositionally biased region" description="Basic and acidic residues" evidence="5">
    <location>
        <begin position="60"/>
        <end position="80"/>
    </location>
</feature>
<feature type="compositionally biased region" description="Polar residues" evidence="5">
    <location>
        <begin position="925"/>
        <end position="967"/>
    </location>
</feature>
<accession>A0A9E7GWN7</accession>
<sequence length="1026" mass="113810">FIFVRVSLDIPNPSIGLLSNQAAKERKSVAAATASFRSPKTLISDRRCRNPNPGAMMGRGGRDRVNNEHTSRLEEKERRTGWGVAPPSRHLWVGNLSSHVTQNTLYEHFLRFGDIENIAYMPGRSYAFVNYKKEEDAVIALRGLQGSVVAGNSLRVEFAKGKIQLQDRASVSSQDDGYSQLEERYSIERGEPLFRRDVRAHRQSPEKSHEKNKGSRSTEPSEVLWIGFPVYLNVEEEALRRAFSPFGEIENISTFPGRSYAFVRYQSIVAACRAKEALQGKLFNNPRVHICFARSELSSTEYGRTSSSAPILPHLKPNYQPGLGGQSPEPSHWGRGFDSHIGEFPIASPQDASFLRPGDASFTGFEGNSSIRPVAGPGSIFTGDIEHHRLQELGSERRMSEELYERYRNSPAAERHGRWHDAPFDRPQRTPPLDDSWGVEDHTFPLTKKPKIDTFSDKELPEYPFSDMEQGKRDFGLPKFSPNLPYGTAYNKSFEPVPFDHKGAPQHLRTINGPLADSDESWRMLDSSSAGPGPLPLNAAKLQRPSPEHHQPPRILEWKWEGTIAKGGTPVCRARCFPVGKVLDFMLPEFLNCTARTGLDMLAKHYYQAAGTWVVFFVPETDADIVFYNEFMHYLGEKQRAAVAKLGEKVTLFLVPPSDFSEQVLKVPGKVSISGVILKFQQPGSNFGSLHHPLETGEPKLPPLVHQPNDVVRRHEDTSFAKPKSPDLRAFSQGQNYFSPSSGLLPPPPPALPLPQKRGDNFPYSGSMHPMEKLPDYHIESRQDQPQPPSPAISSKWSNQMHIPTSDHGDFPPTMPSAVSHLSSNSDAESYLLGNHKVAQVSTLSNYAPESSGIPTLNSKYPTQEGTKPQVSSNMPLSLQPEQLAQLAVLLGQQKQAGKEPALSADGQNKLANLLQISSSHAQSPVMSVQATDPHAQTSTTHAYSSLPPNLLGTQLNQVPQYQQHPSNVPAMQPVINPGQQNNQQAPNNSREDAEADPQKRLQATLQLAAALLQQIQQQSKTADQH</sequence>
<dbReference type="Gene3D" id="3.30.70.330">
    <property type="match status" value="2"/>
</dbReference>
<evidence type="ECO:0000256" key="3">
    <source>
        <dbReference type="ARBA" id="ARBA00023242"/>
    </source>
</evidence>
<dbReference type="InterPro" id="IPR000504">
    <property type="entry name" value="RRM_dom"/>
</dbReference>
<dbReference type="GO" id="GO:0005634">
    <property type="term" value="C:nucleus"/>
    <property type="evidence" value="ECO:0007669"/>
    <property type="project" value="UniProtKB-SubCell"/>
</dbReference>
<feature type="domain" description="RRM" evidence="6">
    <location>
        <begin position="89"/>
        <end position="161"/>
    </location>
</feature>
<keyword evidence="2 4" id="KW-0694">RNA-binding</keyword>
<dbReference type="OrthoDB" id="439808at2759"/>
<dbReference type="EMBL" id="CP097509">
    <property type="protein sequence ID" value="URE19437.1"/>
    <property type="molecule type" value="Genomic_DNA"/>
</dbReference>
<keyword evidence="3" id="KW-0539">Nucleus</keyword>
<feature type="region of interest" description="Disordered" evidence="5">
    <location>
        <begin position="409"/>
        <end position="441"/>
    </location>
</feature>
<comment type="subcellular location">
    <subcellularLocation>
        <location evidence="1">Nucleus</location>
    </subcellularLocation>
</comment>
<dbReference type="Pfam" id="PF07744">
    <property type="entry name" value="SPOC"/>
    <property type="match status" value="1"/>
</dbReference>
<dbReference type="InterPro" id="IPR035979">
    <property type="entry name" value="RBD_domain_sf"/>
</dbReference>
<organism evidence="7 8">
    <name type="scientific">Musa troglodytarum</name>
    <name type="common">fe'i banana</name>
    <dbReference type="NCBI Taxonomy" id="320322"/>
    <lineage>
        <taxon>Eukaryota</taxon>
        <taxon>Viridiplantae</taxon>
        <taxon>Streptophyta</taxon>
        <taxon>Embryophyta</taxon>
        <taxon>Tracheophyta</taxon>
        <taxon>Spermatophyta</taxon>
        <taxon>Magnoliopsida</taxon>
        <taxon>Liliopsida</taxon>
        <taxon>Zingiberales</taxon>
        <taxon>Musaceae</taxon>
        <taxon>Musa</taxon>
    </lineage>
</organism>
<feature type="region of interest" description="Disordered" evidence="5">
    <location>
        <begin position="851"/>
        <end position="873"/>
    </location>
</feature>
<feature type="domain" description="RRM" evidence="6">
    <location>
        <begin position="222"/>
        <end position="295"/>
    </location>
</feature>
<feature type="non-terminal residue" evidence="7">
    <location>
        <position position="1"/>
    </location>
</feature>
<feature type="compositionally biased region" description="Basic and acidic residues" evidence="5">
    <location>
        <begin position="717"/>
        <end position="727"/>
    </location>
</feature>
<dbReference type="AlphaFoldDB" id="A0A9E7GWN7"/>
<evidence type="ECO:0000313" key="8">
    <source>
        <dbReference type="Proteomes" id="UP001055439"/>
    </source>
</evidence>
<dbReference type="Proteomes" id="UP001055439">
    <property type="component" value="Chromosome 7"/>
</dbReference>
<name>A0A9E7GWN7_9LILI</name>
<dbReference type="InterPro" id="IPR012677">
    <property type="entry name" value="Nucleotide-bd_a/b_plait_sf"/>
</dbReference>
<feature type="region of interest" description="Disordered" evidence="5">
    <location>
        <begin position="925"/>
        <end position="1002"/>
    </location>
</feature>
<evidence type="ECO:0000313" key="7">
    <source>
        <dbReference type="EMBL" id="URE19437.1"/>
    </source>
</evidence>
<feature type="compositionally biased region" description="Low complexity" evidence="5">
    <location>
        <begin position="977"/>
        <end position="989"/>
    </location>
</feature>
<feature type="compositionally biased region" description="Basic and acidic residues" evidence="5">
    <location>
        <begin position="990"/>
        <end position="1000"/>
    </location>
</feature>
<reference evidence="7" key="1">
    <citation type="submission" date="2022-05" db="EMBL/GenBank/DDBJ databases">
        <title>The Musa troglodytarum L. genome provides insights into the mechanism of non-climacteric behaviour and enrichment of carotenoids.</title>
        <authorList>
            <person name="Wang J."/>
        </authorList>
    </citation>
    <scope>NUCLEOTIDE SEQUENCE</scope>
    <source>
        <tissue evidence="7">Leaf</tissue>
    </source>
</reference>
<evidence type="ECO:0000256" key="2">
    <source>
        <dbReference type="ARBA" id="ARBA00022884"/>
    </source>
</evidence>
<evidence type="ECO:0000256" key="5">
    <source>
        <dbReference type="SAM" id="MobiDB-lite"/>
    </source>
</evidence>
<dbReference type="CDD" id="cd21546">
    <property type="entry name" value="SPOC_FPA-like"/>
    <property type="match status" value="1"/>
</dbReference>
<evidence type="ECO:0000256" key="1">
    <source>
        <dbReference type="ARBA" id="ARBA00004123"/>
    </source>
</evidence>
<dbReference type="PANTHER" id="PTHR23189">
    <property type="entry name" value="RNA RECOGNITION MOTIF-CONTAINING"/>
    <property type="match status" value="1"/>
</dbReference>
<evidence type="ECO:0000256" key="4">
    <source>
        <dbReference type="PROSITE-ProRule" id="PRU00176"/>
    </source>
</evidence>
<feature type="compositionally biased region" description="Basic and acidic residues" evidence="5">
    <location>
        <begin position="203"/>
        <end position="213"/>
    </location>
</feature>
<keyword evidence="8" id="KW-1185">Reference proteome</keyword>
<feature type="region of interest" description="Disordered" evidence="5">
    <location>
        <begin position="47"/>
        <end position="82"/>
    </location>
</feature>
<dbReference type="Pfam" id="PF00076">
    <property type="entry name" value="RRM_1"/>
    <property type="match status" value="2"/>
</dbReference>
<gene>
    <name evidence="7" type="ORF">MUK42_11164</name>
</gene>
<dbReference type="GO" id="GO:0003723">
    <property type="term" value="F:RNA binding"/>
    <property type="evidence" value="ECO:0007669"/>
    <property type="project" value="UniProtKB-UniRule"/>
</dbReference>
<dbReference type="SUPFAM" id="SSF54928">
    <property type="entry name" value="RNA-binding domain, RBD"/>
    <property type="match status" value="2"/>
</dbReference>
<dbReference type="PROSITE" id="PS50102">
    <property type="entry name" value="RRM"/>
    <property type="match status" value="2"/>
</dbReference>
<dbReference type="InterPro" id="IPR012921">
    <property type="entry name" value="SPOC_C"/>
</dbReference>